<dbReference type="OMA" id="HGRTFME"/>
<dbReference type="Proteomes" id="UP000017836">
    <property type="component" value="Unassembled WGS sequence"/>
</dbReference>
<dbReference type="Pfam" id="PF00067">
    <property type="entry name" value="p450"/>
    <property type="match status" value="1"/>
</dbReference>
<evidence type="ECO:0000256" key="3">
    <source>
        <dbReference type="ARBA" id="ARBA00022723"/>
    </source>
</evidence>
<dbReference type="GO" id="GO:0020037">
    <property type="term" value="F:heme binding"/>
    <property type="evidence" value="ECO:0007669"/>
    <property type="project" value="InterPro"/>
</dbReference>
<name>W1PKP3_AMBTC</name>
<proteinExistence type="inferred from homology"/>
<reference evidence="7" key="1">
    <citation type="journal article" date="2013" name="Science">
        <title>The Amborella genome and the evolution of flowering plants.</title>
        <authorList>
            <consortium name="Amborella Genome Project"/>
        </authorList>
    </citation>
    <scope>NUCLEOTIDE SEQUENCE [LARGE SCALE GENOMIC DNA]</scope>
</reference>
<keyword evidence="5" id="KW-0408">Iron</keyword>
<dbReference type="GO" id="GO:0005506">
    <property type="term" value="F:iron ion binding"/>
    <property type="evidence" value="ECO:0007669"/>
    <property type="project" value="InterPro"/>
</dbReference>
<keyword evidence="3" id="KW-0479">Metal-binding</keyword>
<evidence type="ECO:0000256" key="5">
    <source>
        <dbReference type="ARBA" id="ARBA00023004"/>
    </source>
</evidence>
<evidence type="ECO:0000256" key="4">
    <source>
        <dbReference type="ARBA" id="ARBA00023002"/>
    </source>
</evidence>
<keyword evidence="2" id="KW-0349">Heme</keyword>
<keyword evidence="4" id="KW-0560">Oxidoreductase</keyword>
<evidence type="ECO:0000256" key="2">
    <source>
        <dbReference type="ARBA" id="ARBA00022617"/>
    </source>
</evidence>
<dbReference type="Gene3D" id="1.10.630.10">
    <property type="entry name" value="Cytochrome P450"/>
    <property type="match status" value="1"/>
</dbReference>
<dbReference type="Gramene" id="ERN10587">
    <property type="protein sequence ID" value="ERN10587"/>
    <property type="gene ID" value="AMTR_s00028p00116770"/>
</dbReference>
<dbReference type="PANTHER" id="PTHR47955:SF8">
    <property type="entry name" value="CYTOCHROME P450 71D11-LIKE"/>
    <property type="match status" value="1"/>
</dbReference>
<dbReference type="EMBL" id="KI392812">
    <property type="protein sequence ID" value="ERN10587.1"/>
    <property type="molecule type" value="Genomic_DNA"/>
</dbReference>
<dbReference type="InterPro" id="IPR036396">
    <property type="entry name" value="Cyt_P450_sf"/>
</dbReference>
<dbReference type="GO" id="GO:0004497">
    <property type="term" value="F:monooxygenase activity"/>
    <property type="evidence" value="ECO:0007669"/>
    <property type="project" value="InterPro"/>
</dbReference>
<comment type="similarity">
    <text evidence="1">Belongs to the cytochrome P450 family.</text>
</comment>
<evidence type="ECO:0000256" key="1">
    <source>
        <dbReference type="ARBA" id="ARBA00010617"/>
    </source>
</evidence>
<protein>
    <recommendedName>
        <fullName evidence="8">Cytochrome P450</fullName>
    </recommendedName>
</protein>
<accession>W1PKP3</accession>
<sequence>MIKETMFLMGGFHVPDFFPSMGWVNVVTGFRERLRKNHKEFDDFLDEVIAEHRDKGFKGEEHIDLVDVLLQLQTNKDTEVPLSTANIKAVILSRKNPVGGSVWNRLNMPEYGVNCQGVGEPPRRRPPRVV</sequence>
<dbReference type="InterPro" id="IPR001128">
    <property type="entry name" value="Cyt_P450"/>
</dbReference>
<evidence type="ECO:0000313" key="7">
    <source>
        <dbReference type="Proteomes" id="UP000017836"/>
    </source>
</evidence>
<organism evidence="6 7">
    <name type="scientific">Amborella trichopoda</name>
    <dbReference type="NCBI Taxonomy" id="13333"/>
    <lineage>
        <taxon>Eukaryota</taxon>
        <taxon>Viridiplantae</taxon>
        <taxon>Streptophyta</taxon>
        <taxon>Embryophyta</taxon>
        <taxon>Tracheophyta</taxon>
        <taxon>Spermatophyta</taxon>
        <taxon>Magnoliopsida</taxon>
        <taxon>Amborellales</taxon>
        <taxon>Amborellaceae</taxon>
        <taxon>Amborella</taxon>
    </lineage>
</organism>
<dbReference type="eggNOG" id="KOG0156">
    <property type="taxonomic scope" value="Eukaryota"/>
</dbReference>
<dbReference type="PANTHER" id="PTHR47955">
    <property type="entry name" value="CYTOCHROME P450 FAMILY 71 PROTEIN"/>
    <property type="match status" value="1"/>
</dbReference>
<dbReference type="AlphaFoldDB" id="W1PKP3"/>
<dbReference type="HOGENOM" id="CLU_1940949_0_0_1"/>
<gene>
    <name evidence="6" type="ORF">AMTR_s00028p00116770</name>
</gene>
<evidence type="ECO:0000313" key="6">
    <source>
        <dbReference type="EMBL" id="ERN10587.1"/>
    </source>
</evidence>
<evidence type="ECO:0008006" key="8">
    <source>
        <dbReference type="Google" id="ProtNLM"/>
    </source>
</evidence>
<dbReference type="SUPFAM" id="SSF48264">
    <property type="entry name" value="Cytochrome P450"/>
    <property type="match status" value="1"/>
</dbReference>
<dbReference type="GO" id="GO:0016705">
    <property type="term" value="F:oxidoreductase activity, acting on paired donors, with incorporation or reduction of molecular oxygen"/>
    <property type="evidence" value="ECO:0007669"/>
    <property type="project" value="InterPro"/>
</dbReference>
<keyword evidence="7" id="KW-1185">Reference proteome</keyword>